<name>A0AAE3EYX0_9FLAO</name>
<evidence type="ECO:0000313" key="2">
    <source>
        <dbReference type="Proteomes" id="UP001200642"/>
    </source>
</evidence>
<evidence type="ECO:0000313" key="1">
    <source>
        <dbReference type="EMBL" id="MCG2462888.1"/>
    </source>
</evidence>
<dbReference type="AlphaFoldDB" id="A0AAE3EYX0"/>
<keyword evidence="2" id="KW-1185">Reference proteome</keyword>
<reference evidence="1" key="1">
    <citation type="submission" date="2023-02" db="EMBL/GenBank/DDBJ databases">
        <title>Genome of Flavobacteriaceae gen. nov. sp. strain F89.</title>
        <authorList>
            <person name="Wang Y."/>
        </authorList>
    </citation>
    <scope>NUCLEOTIDE SEQUENCE</scope>
    <source>
        <strain evidence="1">F89</strain>
    </source>
</reference>
<dbReference type="EMBL" id="JAIRBC010000054">
    <property type="protein sequence ID" value="MCG2462888.1"/>
    <property type="molecule type" value="Genomic_DNA"/>
</dbReference>
<organism evidence="1 2">
    <name type="scientific">Cerina litoralis</name>
    <dbReference type="NCBI Taxonomy" id="2874477"/>
    <lineage>
        <taxon>Bacteria</taxon>
        <taxon>Pseudomonadati</taxon>
        <taxon>Bacteroidota</taxon>
        <taxon>Flavobacteriia</taxon>
        <taxon>Flavobacteriales</taxon>
        <taxon>Flavobacteriaceae</taxon>
        <taxon>Cerina</taxon>
    </lineage>
</organism>
<dbReference type="InterPro" id="IPR048012">
    <property type="entry name" value="BfmA-like_N"/>
</dbReference>
<gene>
    <name evidence="1" type="ORF">K8352_19150</name>
</gene>
<protein>
    <submittedName>
        <fullName evidence="1">Uncharacterized protein</fullName>
    </submittedName>
</protein>
<dbReference type="RefSeq" id="WP_317904022.1">
    <property type="nucleotide sequence ID" value="NZ_JAIRBC010000054.1"/>
</dbReference>
<dbReference type="NCBIfam" id="NF041200">
    <property type="entry name" value="mob_BfmA_Nterm"/>
    <property type="match status" value="1"/>
</dbReference>
<sequence>MDTYSHINFKLKTVKRFRVYSKQIAKTHTEAMESMLDYFEENKVSPYESLGPKITTLEHLIKKRFDGLIAIIKNIEKHQSKPLLAIMQSLIQESPEKETNLLDNKLWERLEARSKKEAIVDPSAPEVIYHKNEKLQVEKELQQVRQDLQIILKKVIVVRTNFGRPYYRLNLTDMELENLKSKYQKP</sequence>
<accession>A0AAE3EYX0</accession>
<dbReference type="Proteomes" id="UP001200642">
    <property type="component" value="Unassembled WGS sequence"/>
</dbReference>
<comment type="caution">
    <text evidence="1">The sequence shown here is derived from an EMBL/GenBank/DDBJ whole genome shotgun (WGS) entry which is preliminary data.</text>
</comment>
<proteinExistence type="predicted"/>